<keyword evidence="1" id="KW-0004">4Fe-4S</keyword>
<dbReference type="SUPFAM" id="SSF56014">
    <property type="entry name" value="Nitrite and sulphite reductase 4Fe-4S domain-like"/>
    <property type="match status" value="1"/>
</dbReference>
<evidence type="ECO:0000256" key="3">
    <source>
        <dbReference type="ARBA" id="ARBA00023004"/>
    </source>
</evidence>
<evidence type="ECO:0000259" key="5">
    <source>
        <dbReference type="PROSITE" id="PS51379"/>
    </source>
</evidence>
<dbReference type="PROSITE" id="PS51379">
    <property type="entry name" value="4FE4S_FER_2"/>
    <property type="match status" value="2"/>
</dbReference>
<feature type="domain" description="4Fe-4S ferredoxin-type" evidence="5">
    <location>
        <begin position="138"/>
        <end position="167"/>
    </location>
</feature>
<keyword evidence="4" id="KW-0411">Iron-sulfur</keyword>
<dbReference type="GO" id="GO:0015995">
    <property type="term" value="P:chlorophyll biosynthetic process"/>
    <property type="evidence" value="ECO:0007669"/>
    <property type="project" value="InterPro"/>
</dbReference>
<dbReference type="SUPFAM" id="SSF54862">
    <property type="entry name" value="4Fe-4S ferredoxins"/>
    <property type="match status" value="1"/>
</dbReference>
<keyword evidence="7" id="KW-1185">Reference proteome</keyword>
<evidence type="ECO:0000256" key="1">
    <source>
        <dbReference type="ARBA" id="ARBA00022485"/>
    </source>
</evidence>
<name>I5AZ56_9BACT</name>
<dbReference type="Pfam" id="PF08369">
    <property type="entry name" value="PCP_red"/>
    <property type="match status" value="1"/>
</dbReference>
<dbReference type="InterPro" id="IPR042298">
    <property type="entry name" value="P-CP_red_C"/>
</dbReference>
<proteinExistence type="predicted"/>
<dbReference type="InterPro" id="IPR045854">
    <property type="entry name" value="NO2/SO3_Rdtase_4Fe4S_sf"/>
</dbReference>
<dbReference type="AlphaFoldDB" id="I5AZ56"/>
<reference evidence="6 7" key="2">
    <citation type="submission" date="2012-02" db="EMBL/GenBank/DDBJ databases">
        <title>Improved High-Quality Draft sequence of Desulfobacter postgatei 2ac9.</title>
        <authorList>
            <consortium name="US DOE Joint Genome Institute"/>
            <person name="Lucas S."/>
            <person name="Han J."/>
            <person name="Lapidus A."/>
            <person name="Cheng J.-F."/>
            <person name="Goodwin L."/>
            <person name="Pitluck S."/>
            <person name="Peters L."/>
            <person name="Ovchinnikova G."/>
            <person name="Held B."/>
            <person name="Detter J.C."/>
            <person name="Han C."/>
            <person name="Tapia R."/>
            <person name="Land M."/>
            <person name="Hauser L."/>
            <person name="Kyrpides N."/>
            <person name="Ivanova N."/>
            <person name="Pagani I."/>
            <person name="Orellana R."/>
            <person name="Lovley D."/>
            <person name="Woyke T."/>
        </authorList>
    </citation>
    <scope>NUCLEOTIDE SEQUENCE [LARGE SCALE GENOMIC DNA]</scope>
    <source>
        <strain evidence="6 7">2ac9</strain>
    </source>
</reference>
<dbReference type="GO" id="GO:0046872">
    <property type="term" value="F:metal ion binding"/>
    <property type="evidence" value="ECO:0007669"/>
    <property type="project" value="UniProtKB-KW"/>
</dbReference>
<dbReference type="OrthoDB" id="9800558at2"/>
<dbReference type="InterPro" id="IPR017896">
    <property type="entry name" value="4Fe4S_Fe-S-bd"/>
</dbReference>
<dbReference type="HOGENOM" id="CLU_072599_2_0_7"/>
<dbReference type="InterPro" id="IPR017900">
    <property type="entry name" value="4Fe4S_Fe_S_CS"/>
</dbReference>
<dbReference type="GO" id="GO:0051539">
    <property type="term" value="F:4 iron, 4 sulfur cluster binding"/>
    <property type="evidence" value="ECO:0007669"/>
    <property type="project" value="UniProtKB-KW"/>
</dbReference>
<dbReference type="GO" id="GO:0020037">
    <property type="term" value="F:heme binding"/>
    <property type="evidence" value="ECO:0007669"/>
    <property type="project" value="InterPro"/>
</dbReference>
<dbReference type="Gene3D" id="3.30.70.20">
    <property type="match status" value="1"/>
</dbReference>
<protein>
    <submittedName>
        <fullName evidence="6">Dissimilatory sulfite reductase (Desulfoviridin), alpha/beta subunit</fullName>
    </submittedName>
</protein>
<gene>
    <name evidence="6" type="ORF">DespoDRAFT_00503</name>
</gene>
<reference evidence="6 7" key="1">
    <citation type="submission" date="2011-09" db="EMBL/GenBank/DDBJ databases">
        <authorList>
            <consortium name="US DOE Joint Genome Institute (JGI-PGF)"/>
            <person name="Lucas S."/>
            <person name="Han J."/>
            <person name="Lapidus A."/>
            <person name="Cheng J.-F."/>
            <person name="Goodwin L."/>
            <person name="Pitluck S."/>
            <person name="Peters L."/>
            <person name="Land M.L."/>
            <person name="Hauser L."/>
            <person name="Orellana R."/>
            <person name="Lovley D."/>
            <person name="Woyke T.J."/>
        </authorList>
    </citation>
    <scope>NUCLEOTIDE SEQUENCE [LARGE SCALE GENOMIC DNA]</scope>
    <source>
        <strain evidence="6 7">2ac9</strain>
    </source>
</reference>
<dbReference type="GO" id="GO:0015979">
    <property type="term" value="P:photosynthesis"/>
    <property type="evidence" value="ECO:0007669"/>
    <property type="project" value="InterPro"/>
</dbReference>
<dbReference type="InterPro" id="IPR006067">
    <property type="entry name" value="NO2/SO3_Rdtase_4Fe4S_dom"/>
</dbReference>
<dbReference type="PROSITE" id="PS00198">
    <property type="entry name" value="4FE4S_FER_1"/>
    <property type="match status" value="1"/>
</dbReference>
<feature type="domain" description="4Fe-4S ferredoxin-type" evidence="5">
    <location>
        <begin position="168"/>
        <end position="197"/>
    </location>
</feature>
<evidence type="ECO:0000256" key="2">
    <source>
        <dbReference type="ARBA" id="ARBA00022723"/>
    </source>
</evidence>
<evidence type="ECO:0000313" key="6">
    <source>
        <dbReference type="EMBL" id="EIM62519.1"/>
    </source>
</evidence>
<evidence type="ECO:0000256" key="4">
    <source>
        <dbReference type="ARBA" id="ARBA00023014"/>
    </source>
</evidence>
<keyword evidence="2" id="KW-0479">Metal-binding</keyword>
<dbReference type="Proteomes" id="UP000005778">
    <property type="component" value="Chromosome"/>
</dbReference>
<evidence type="ECO:0000313" key="7">
    <source>
        <dbReference type="Proteomes" id="UP000005778"/>
    </source>
</evidence>
<keyword evidence="3" id="KW-0408">Iron</keyword>
<organism evidence="6 7">
    <name type="scientific">Desulfobacter postgatei 2ac9</name>
    <dbReference type="NCBI Taxonomy" id="879212"/>
    <lineage>
        <taxon>Bacteria</taxon>
        <taxon>Pseudomonadati</taxon>
        <taxon>Thermodesulfobacteriota</taxon>
        <taxon>Desulfobacteria</taxon>
        <taxon>Desulfobacterales</taxon>
        <taxon>Desulfobacteraceae</taxon>
        <taxon>Desulfobacter</taxon>
    </lineage>
</organism>
<dbReference type="InterPro" id="IPR013580">
    <property type="entry name" value="LI-POR_suB-like_C"/>
</dbReference>
<dbReference type="Pfam" id="PF00037">
    <property type="entry name" value="Fer4"/>
    <property type="match status" value="1"/>
</dbReference>
<dbReference type="Pfam" id="PF01077">
    <property type="entry name" value="NIR_SIR"/>
    <property type="match status" value="1"/>
</dbReference>
<dbReference type="EMBL" id="CM001488">
    <property type="protein sequence ID" value="EIM62519.1"/>
    <property type="molecule type" value="Genomic_DNA"/>
</dbReference>
<dbReference type="Gene3D" id="3.30.413.10">
    <property type="entry name" value="Sulfite Reductase Hemoprotein, domain 1"/>
    <property type="match status" value="1"/>
</dbReference>
<dbReference type="RefSeq" id="WP_004071128.1">
    <property type="nucleotide sequence ID" value="NZ_CM001488.1"/>
</dbReference>
<dbReference type="STRING" id="879212.DespoDRAFT_00503"/>
<dbReference type="GO" id="GO:0016491">
    <property type="term" value="F:oxidoreductase activity"/>
    <property type="evidence" value="ECO:0007669"/>
    <property type="project" value="InterPro"/>
</dbReference>
<accession>I5AZ56</accession>
<dbReference type="Gene3D" id="1.10.8.550">
    <property type="entry name" value="Proto-chlorophyllide reductase 57 kD subunit B"/>
    <property type="match status" value="1"/>
</dbReference>
<sequence length="267" mass="29622">MKWAWDAEKEISKVPFFVRKKVRKRVEKEATERGCSMVSLDHVHAARKRFLSNMESEVKGYQIEVCFGQGGCPNSCVEKDTLTARLEALLAAEDLLGFLQKSVPGKLRFHHEFRISVSHCPNACSQPQIKDIGIIAAMYPRTEETLCSGCMACVNVCKEKAVALSNTPFPLINTRACLGCGACVRACPAGCILSGERGYRVLLGGRLGRHPRLARELPHLFTESQVLEVVRACLAYYKKNSRAGQRFSALLGDNDIPREILQAVLPQ</sequence>
<dbReference type="eggNOG" id="COG2221">
    <property type="taxonomic scope" value="Bacteria"/>
</dbReference>